<keyword evidence="2" id="KW-1133">Transmembrane helix</keyword>
<feature type="transmembrane region" description="Helical" evidence="2">
    <location>
        <begin position="63"/>
        <end position="80"/>
    </location>
</feature>
<gene>
    <name evidence="3" type="ORF">NIES2135_34880</name>
</gene>
<keyword evidence="2" id="KW-0812">Transmembrane</keyword>
<proteinExistence type="predicted"/>
<evidence type="ECO:0000256" key="2">
    <source>
        <dbReference type="SAM" id="Phobius"/>
    </source>
</evidence>
<accession>A0A1Z4JJ09</accession>
<feature type="transmembrane region" description="Helical" evidence="2">
    <location>
        <begin position="39"/>
        <end position="57"/>
    </location>
</feature>
<evidence type="ECO:0000256" key="1">
    <source>
        <dbReference type="SAM" id="MobiDB-lite"/>
    </source>
</evidence>
<organism evidence="3 4">
    <name type="scientific">Leptolyngbya boryana NIES-2135</name>
    <dbReference type="NCBI Taxonomy" id="1973484"/>
    <lineage>
        <taxon>Bacteria</taxon>
        <taxon>Bacillati</taxon>
        <taxon>Cyanobacteriota</taxon>
        <taxon>Cyanophyceae</taxon>
        <taxon>Leptolyngbyales</taxon>
        <taxon>Leptolyngbyaceae</taxon>
        <taxon>Leptolyngbya group</taxon>
        <taxon>Leptolyngbya</taxon>
    </lineage>
</organism>
<sequence length="121" mass="13638">MTSQFPQDSEVTFQNPEYEMTMMNALWFRILRTVYRKEPITGFILTAGAMNVAIGGIDQSTSLVIFGLSTVTIALALRWWHLSHRPAPMKVSTESSRRAPMRALPERSSRPSLPTLSIPKD</sequence>
<feature type="region of interest" description="Disordered" evidence="1">
    <location>
        <begin position="87"/>
        <end position="121"/>
    </location>
</feature>
<dbReference type="EMBL" id="AP018203">
    <property type="protein sequence ID" value="BAY56653.1"/>
    <property type="molecule type" value="Genomic_DNA"/>
</dbReference>
<protein>
    <submittedName>
        <fullName evidence="3">Uncharacterized protein</fullName>
    </submittedName>
</protein>
<keyword evidence="4" id="KW-1185">Reference proteome</keyword>
<evidence type="ECO:0000313" key="3">
    <source>
        <dbReference type="EMBL" id="BAY56653.1"/>
    </source>
</evidence>
<reference evidence="3 4" key="1">
    <citation type="submission" date="2017-06" db="EMBL/GenBank/DDBJ databases">
        <title>Genome sequencing of cyanobaciteial culture collection at National Institute for Environmental Studies (NIES).</title>
        <authorList>
            <person name="Hirose Y."/>
            <person name="Shimura Y."/>
            <person name="Fujisawa T."/>
            <person name="Nakamura Y."/>
            <person name="Kawachi M."/>
        </authorList>
    </citation>
    <scope>NUCLEOTIDE SEQUENCE [LARGE SCALE GENOMIC DNA]</scope>
    <source>
        <strain evidence="3 4">NIES-2135</strain>
    </source>
</reference>
<evidence type="ECO:0000313" key="4">
    <source>
        <dbReference type="Proteomes" id="UP000217895"/>
    </source>
</evidence>
<name>A0A1Z4JJ09_LEPBY</name>
<dbReference type="AlphaFoldDB" id="A0A1Z4JJ09"/>
<dbReference type="Proteomes" id="UP000217895">
    <property type="component" value="Chromosome"/>
</dbReference>
<keyword evidence="2" id="KW-0472">Membrane</keyword>